<proteinExistence type="predicted"/>
<name>A0AA37XHB3_9MICO</name>
<reference evidence="1" key="2">
    <citation type="submission" date="2023-02" db="EMBL/GenBank/DDBJ databases">
        <authorList>
            <person name="Sun Q."/>
            <person name="Mori K."/>
        </authorList>
    </citation>
    <scope>NUCLEOTIDE SEQUENCE</scope>
    <source>
        <strain evidence="1">NBRC 112290</strain>
    </source>
</reference>
<evidence type="ECO:0000313" key="1">
    <source>
        <dbReference type="EMBL" id="GMA32959.1"/>
    </source>
</evidence>
<reference evidence="1" key="1">
    <citation type="journal article" date="2014" name="Int. J. Syst. Evol. Microbiol.">
        <title>Complete genome sequence of Corynebacterium casei LMG S-19264T (=DSM 44701T), isolated from a smear-ripened cheese.</title>
        <authorList>
            <consortium name="US DOE Joint Genome Institute (JGI-PGF)"/>
            <person name="Walter F."/>
            <person name="Albersmeier A."/>
            <person name="Kalinowski J."/>
            <person name="Ruckert C."/>
        </authorList>
    </citation>
    <scope>NUCLEOTIDE SEQUENCE</scope>
    <source>
        <strain evidence="1">NBRC 112290</strain>
    </source>
</reference>
<dbReference type="AlphaFoldDB" id="A0AA37XHB3"/>
<keyword evidence="2" id="KW-1185">Reference proteome</keyword>
<sequence>MEPAARTTRLRRGVTAAAVSTLVALAFHLLAGGAVPGVLGVVAPLLLTSVVGMSAGGRRPSFWGLLATATSAQVLFHTLFSFGATSTGGQGGHGGHTVTAAEIAATTAHHAATTAGHGWMWQAHLVAGVVTAVTLHRGELAVTWLRTLLAALAARVLVPTSPATPVPGARVAAPVLPTVVRPTLLRVLAAAPRRGPPVPVLT</sequence>
<gene>
    <name evidence="1" type="ORF">GCM10025875_29510</name>
</gene>
<dbReference type="RefSeq" id="WP_284251661.1">
    <property type="nucleotide sequence ID" value="NZ_BSUM01000001.1"/>
</dbReference>
<dbReference type="Proteomes" id="UP001157161">
    <property type="component" value="Unassembled WGS sequence"/>
</dbReference>
<accession>A0AA37XHB3</accession>
<dbReference type="EMBL" id="BSUM01000001">
    <property type="protein sequence ID" value="GMA32959.1"/>
    <property type="molecule type" value="Genomic_DNA"/>
</dbReference>
<protein>
    <submittedName>
        <fullName evidence="1">Uncharacterized protein</fullName>
    </submittedName>
</protein>
<evidence type="ECO:0000313" key="2">
    <source>
        <dbReference type="Proteomes" id="UP001157161"/>
    </source>
</evidence>
<comment type="caution">
    <text evidence="1">The sequence shown here is derived from an EMBL/GenBank/DDBJ whole genome shotgun (WGS) entry which is preliminary data.</text>
</comment>
<organism evidence="1 2">
    <name type="scientific">Litorihabitans aurantiacus</name>
    <dbReference type="NCBI Taxonomy" id="1930061"/>
    <lineage>
        <taxon>Bacteria</taxon>
        <taxon>Bacillati</taxon>
        <taxon>Actinomycetota</taxon>
        <taxon>Actinomycetes</taxon>
        <taxon>Micrococcales</taxon>
        <taxon>Beutenbergiaceae</taxon>
        <taxon>Litorihabitans</taxon>
    </lineage>
</organism>